<evidence type="ECO:0000259" key="8">
    <source>
        <dbReference type="SMART" id="SM01367"/>
    </source>
</evidence>
<evidence type="ECO:0000256" key="6">
    <source>
        <dbReference type="ARBA" id="ARBA00023242"/>
    </source>
</evidence>
<dbReference type="SMART" id="SM01367">
    <property type="entry name" value="DUF3452"/>
    <property type="match status" value="1"/>
</dbReference>
<feature type="domain" description="Retinoblastoma-associated protein N-terminal" evidence="8">
    <location>
        <begin position="66"/>
        <end position="194"/>
    </location>
</feature>
<dbReference type="InterPro" id="IPR028309">
    <property type="entry name" value="RB_fam"/>
</dbReference>
<keyword evidence="7" id="KW-0131">Cell cycle</keyword>
<reference evidence="10" key="1">
    <citation type="submission" date="2021-09" db="EMBL/GenBank/DDBJ databases">
        <authorList>
            <consortium name="AG Swart"/>
            <person name="Singh M."/>
            <person name="Singh A."/>
            <person name="Seah K."/>
            <person name="Emmerich C."/>
        </authorList>
    </citation>
    <scope>NUCLEOTIDE SEQUENCE</scope>
    <source>
        <strain evidence="10">ATCC30299</strain>
    </source>
</reference>
<dbReference type="Pfam" id="PF01858">
    <property type="entry name" value="RB_A"/>
    <property type="match status" value="1"/>
</dbReference>
<dbReference type="GO" id="GO:0000785">
    <property type="term" value="C:chromatin"/>
    <property type="evidence" value="ECO:0007669"/>
    <property type="project" value="TreeGrafter"/>
</dbReference>
<gene>
    <name evidence="10" type="ORF">BSTOLATCC_MIC31772</name>
</gene>
<dbReference type="EMBL" id="CAJZBQ010000032">
    <property type="protein sequence ID" value="CAG9322649.1"/>
    <property type="molecule type" value="Genomic_DNA"/>
</dbReference>
<dbReference type="GO" id="GO:0030154">
    <property type="term" value="P:cell differentiation"/>
    <property type="evidence" value="ECO:0007669"/>
    <property type="project" value="TreeGrafter"/>
</dbReference>
<dbReference type="Pfam" id="PF01857">
    <property type="entry name" value="RB_B"/>
    <property type="match status" value="1"/>
</dbReference>
<dbReference type="Proteomes" id="UP001162131">
    <property type="component" value="Unassembled WGS sequence"/>
</dbReference>
<dbReference type="InterPro" id="IPR002719">
    <property type="entry name" value="RB_B"/>
</dbReference>
<keyword evidence="3" id="KW-0678">Repressor</keyword>
<dbReference type="GO" id="GO:2000134">
    <property type="term" value="P:negative regulation of G1/S transition of mitotic cell cycle"/>
    <property type="evidence" value="ECO:0007669"/>
    <property type="project" value="TreeGrafter"/>
</dbReference>
<evidence type="ECO:0000259" key="9">
    <source>
        <dbReference type="SMART" id="SM01368"/>
    </source>
</evidence>
<proteinExistence type="inferred from homology"/>
<name>A0AAU9JEZ3_9CILI</name>
<dbReference type="InterPro" id="IPR024599">
    <property type="entry name" value="RB_N"/>
</dbReference>
<dbReference type="AlphaFoldDB" id="A0AAU9JEZ3"/>
<evidence type="ECO:0000313" key="11">
    <source>
        <dbReference type="Proteomes" id="UP001162131"/>
    </source>
</evidence>
<dbReference type="GO" id="GO:0005667">
    <property type="term" value="C:transcription regulator complex"/>
    <property type="evidence" value="ECO:0007669"/>
    <property type="project" value="TreeGrafter"/>
</dbReference>
<protein>
    <submittedName>
        <fullName evidence="10">Uncharacterized protein</fullName>
    </submittedName>
</protein>
<organism evidence="10 11">
    <name type="scientific">Blepharisma stoltei</name>
    <dbReference type="NCBI Taxonomy" id="1481888"/>
    <lineage>
        <taxon>Eukaryota</taxon>
        <taxon>Sar</taxon>
        <taxon>Alveolata</taxon>
        <taxon>Ciliophora</taxon>
        <taxon>Postciliodesmatophora</taxon>
        <taxon>Heterotrichea</taxon>
        <taxon>Heterotrichida</taxon>
        <taxon>Blepharismidae</taxon>
        <taxon>Blepharisma</taxon>
    </lineage>
</organism>
<feature type="domain" description="Retinoblastoma-associated protein A-box" evidence="9">
    <location>
        <begin position="349"/>
        <end position="559"/>
    </location>
</feature>
<dbReference type="GO" id="GO:0006357">
    <property type="term" value="P:regulation of transcription by RNA polymerase II"/>
    <property type="evidence" value="ECO:0007669"/>
    <property type="project" value="InterPro"/>
</dbReference>
<dbReference type="GO" id="GO:0005634">
    <property type="term" value="C:nucleus"/>
    <property type="evidence" value="ECO:0007669"/>
    <property type="project" value="UniProtKB-SubCell"/>
</dbReference>
<evidence type="ECO:0000256" key="2">
    <source>
        <dbReference type="ARBA" id="ARBA00009475"/>
    </source>
</evidence>
<comment type="similarity">
    <text evidence="2">Belongs to the retinoblastoma protein (RB) family.</text>
</comment>
<evidence type="ECO:0000256" key="3">
    <source>
        <dbReference type="ARBA" id="ARBA00022491"/>
    </source>
</evidence>
<dbReference type="SMART" id="SM01368">
    <property type="entry name" value="RB_A"/>
    <property type="match status" value="1"/>
</dbReference>
<keyword evidence="5" id="KW-0804">Transcription</keyword>
<accession>A0AAU9JEZ3</accession>
<dbReference type="PANTHER" id="PTHR13742:SF17">
    <property type="entry name" value="RE32990P-RELATED"/>
    <property type="match status" value="1"/>
</dbReference>
<comment type="caution">
    <text evidence="10">The sequence shown here is derived from an EMBL/GenBank/DDBJ whole genome shotgun (WGS) entry which is preliminary data.</text>
</comment>
<dbReference type="Gene3D" id="1.10.472.10">
    <property type="entry name" value="Cyclin-like"/>
    <property type="match status" value="2"/>
</dbReference>
<keyword evidence="6" id="KW-0539">Nucleus</keyword>
<sequence length="810" mass="92796">MSGDLAANVQENDFTQNLEGIQNIGRQTIEEAQQMYAYFKQNDPHWNETKANNVKKCAILVASKSVVLHTVEGEEIKGDMLSLSQIIKISSDSDMNSMIHQLKEFISIVKIPEPLSHDIHRTIQSFAMSLLIYKKFQEIWKTINFQGDVDYIHQIFHTAWLLLITARAYLLGRNGDIFHCGCLIIGVLHLVLTNLPNSVSVNMNASALPYLCSLLQAQADQALPWIEKLSHFIVQMRDQGFIKYKGNHQTARIFAENVINFNITSLGAYYQKSMNLDDFDERDLSGPTNKIATPMKNRMGLTPFTRRGIVKKGVNGKTLNWDENENKIDIHSNLNEIPAQSSPFVVPPTPMTSAMEMNSWLSNVLDENLDYQLREICKKLSPDISEEIEIRLERQSNTIEDLFTQRGVISINGNDRGCLVQYFDSIDGMMAPSASKSNHKVQEVKKLYKCYLIKMIKEEMSKEELENVLLVMKNDAFHQSLYACCLESILYAYSVTSISFEDVLHFTHVLPFEFWKQINKFGKIDSTMPLQLKRHFKEIEIKILSHLGWKEDSPVYGVIKQVISNNESCDINHKSFQMYFRRFLSQAAQKILDLTNAINAPEHVKEKIWSSLKYLLSEKTEILINRHLDQLILCTIYGVCKLSECPMNFKTLMEKYSSFYNEEEGLFNHVYIDTGRYEDIIKFYNKIYIPSMKDKLKTNCFMEMPRIGQLCPESPLRAVIPTTQFAQPTLGLSVPRSPIRSPFLTPRTKALFAVSESPSHNSCLNINFPQKSSRELDFNKNGPTKKLKVLAQIFDKSKGESIGTPTLKKE</sequence>
<dbReference type="Pfam" id="PF11934">
    <property type="entry name" value="DUF3452"/>
    <property type="match status" value="1"/>
</dbReference>
<evidence type="ECO:0000256" key="4">
    <source>
        <dbReference type="ARBA" id="ARBA00023015"/>
    </source>
</evidence>
<keyword evidence="4" id="KW-0805">Transcription regulation</keyword>
<evidence type="ECO:0000313" key="10">
    <source>
        <dbReference type="EMBL" id="CAG9322649.1"/>
    </source>
</evidence>
<dbReference type="SUPFAM" id="SSF47954">
    <property type="entry name" value="Cyclin-like"/>
    <property type="match status" value="2"/>
</dbReference>
<dbReference type="InterPro" id="IPR036915">
    <property type="entry name" value="Cyclin-like_sf"/>
</dbReference>
<dbReference type="PANTHER" id="PTHR13742">
    <property type="entry name" value="RETINOBLASTOMA-ASSOCIATED PROTEIN RB -RELATED"/>
    <property type="match status" value="1"/>
</dbReference>
<dbReference type="GO" id="GO:0000977">
    <property type="term" value="F:RNA polymerase II transcription regulatory region sequence-specific DNA binding"/>
    <property type="evidence" value="ECO:0007669"/>
    <property type="project" value="TreeGrafter"/>
</dbReference>
<keyword evidence="11" id="KW-1185">Reference proteome</keyword>
<dbReference type="InterPro" id="IPR002720">
    <property type="entry name" value="RB_A"/>
</dbReference>
<evidence type="ECO:0000256" key="7">
    <source>
        <dbReference type="ARBA" id="ARBA00023306"/>
    </source>
</evidence>
<evidence type="ECO:0000256" key="5">
    <source>
        <dbReference type="ARBA" id="ARBA00023163"/>
    </source>
</evidence>
<comment type="subcellular location">
    <subcellularLocation>
        <location evidence="1">Nucleus</location>
    </subcellularLocation>
</comment>
<evidence type="ECO:0000256" key="1">
    <source>
        <dbReference type="ARBA" id="ARBA00004123"/>
    </source>
</evidence>